<dbReference type="InterPro" id="IPR001387">
    <property type="entry name" value="Cro/C1-type_HTH"/>
</dbReference>
<dbReference type="AlphaFoldDB" id="A0A3B0Y0W3"/>
<dbReference type="CDD" id="cd00093">
    <property type="entry name" value="HTH_XRE"/>
    <property type="match status" value="1"/>
</dbReference>
<feature type="domain" description="HTH cro/C1-type" evidence="1">
    <location>
        <begin position="11"/>
        <end position="64"/>
    </location>
</feature>
<accession>A0A3B0Y0W3</accession>
<dbReference type="SUPFAM" id="SSF47413">
    <property type="entry name" value="lambda repressor-like DNA-binding domains"/>
    <property type="match status" value="1"/>
</dbReference>
<sequence length="260" mass="30370">MTQTTALIDTLKKTLKNHQLTYAEVARRLDMSEANIKRMFASKRFSLDRLEEICQLMQMELSDLFQLYEQSRQRISQLTLQQEKELVANGRLLLVAVSVRNRLSFEDIIYNYDISETECIQFLAKLDKLKIIDLLPNNHIKLRIDDGFSWLKNGPIEQFFEAQVQSQFLKSRFVGDFEQRKFLFGLLGDSSTQILINKIKTLTTEFHQLHSQDAALPLDKKHNIGFMMALRPWELDAFQPFQLTRSEKAKRREATHPGSV</sequence>
<dbReference type="PROSITE" id="PS50943">
    <property type="entry name" value="HTH_CROC1"/>
    <property type="match status" value="1"/>
</dbReference>
<dbReference type="EMBL" id="UOFG01000162">
    <property type="protein sequence ID" value="VAW62046.1"/>
    <property type="molecule type" value="Genomic_DNA"/>
</dbReference>
<evidence type="ECO:0000313" key="2">
    <source>
        <dbReference type="EMBL" id="VAW62046.1"/>
    </source>
</evidence>
<evidence type="ECO:0000259" key="1">
    <source>
        <dbReference type="PROSITE" id="PS50943"/>
    </source>
</evidence>
<name>A0A3B0Y0W3_9ZZZZ</name>
<dbReference type="SMART" id="SM00530">
    <property type="entry name" value="HTH_XRE"/>
    <property type="match status" value="1"/>
</dbReference>
<gene>
    <name evidence="2" type="ORF">MNBD_GAMMA11-3319</name>
</gene>
<dbReference type="Pfam" id="PF13443">
    <property type="entry name" value="HTH_26"/>
    <property type="match status" value="1"/>
</dbReference>
<dbReference type="GO" id="GO:0003677">
    <property type="term" value="F:DNA binding"/>
    <property type="evidence" value="ECO:0007669"/>
    <property type="project" value="InterPro"/>
</dbReference>
<protein>
    <recommendedName>
        <fullName evidence="1">HTH cro/C1-type domain-containing protein</fullName>
    </recommendedName>
</protein>
<dbReference type="InterPro" id="IPR010982">
    <property type="entry name" value="Lambda_DNA-bd_dom_sf"/>
</dbReference>
<organism evidence="2">
    <name type="scientific">hydrothermal vent metagenome</name>
    <dbReference type="NCBI Taxonomy" id="652676"/>
    <lineage>
        <taxon>unclassified sequences</taxon>
        <taxon>metagenomes</taxon>
        <taxon>ecological metagenomes</taxon>
    </lineage>
</organism>
<reference evidence="2" key="1">
    <citation type="submission" date="2018-06" db="EMBL/GenBank/DDBJ databases">
        <authorList>
            <person name="Zhirakovskaya E."/>
        </authorList>
    </citation>
    <scope>NUCLEOTIDE SEQUENCE</scope>
</reference>
<proteinExistence type="predicted"/>
<dbReference type="Gene3D" id="1.10.260.40">
    <property type="entry name" value="lambda repressor-like DNA-binding domains"/>
    <property type="match status" value="1"/>
</dbReference>